<dbReference type="Proteomes" id="UP000800096">
    <property type="component" value="Unassembled WGS sequence"/>
</dbReference>
<sequence length="197" mass="22217">PSDRFSAINSSSLPTRTHSNVLGPFKELLCAVILSRPISCRLGHCTICKILNPPYKFRKPVAIEPAGPKEFLEILETAQTQHRGKTAEEITFLADAIKNTIYIKGLGNTGLNISCRRVQWQWDEAYPLIDARTQTALENLGLPQHAKRVQKIIEVRRKELGSEEDSEGNVDKQRNRAFVFLFERAVGRTWLGGLEMC</sequence>
<evidence type="ECO:0000313" key="1">
    <source>
        <dbReference type="EMBL" id="KAF1914448.1"/>
    </source>
</evidence>
<organism evidence="1 2">
    <name type="scientific">Ampelomyces quisqualis</name>
    <name type="common">Powdery mildew agent</name>
    <dbReference type="NCBI Taxonomy" id="50730"/>
    <lineage>
        <taxon>Eukaryota</taxon>
        <taxon>Fungi</taxon>
        <taxon>Dikarya</taxon>
        <taxon>Ascomycota</taxon>
        <taxon>Pezizomycotina</taxon>
        <taxon>Dothideomycetes</taxon>
        <taxon>Pleosporomycetidae</taxon>
        <taxon>Pleosporales</taxon>
        <taxon>Pleosporineae</taxon>
        <taxon>Phaeosphaeriaceae</taxon>
        <taxon>Ampelomyces</taxon>
    </lineage>
</organism>
<name>A0A6A5QI01_AMPQU</name>
<protein>
    <submittedName>
        <fullName evidence="1">Uncharacterized protein</fullName>
    </submittedName>
</protein>
<reference evidence="1" key="1">
    <citation type="journal article" date="2020" name="Stud. Mycol.">
        <title>101 Dothideomycetes genomes: a test case for predicting lifestyles and emergence of pathogens.</title>
        <authorList>
            <person name="Haridas S."/>
            <person name="Albert R."/>
            <person name="Binder M."/>
            <person name="Bloem J."/>
            <person name="Labutti K."/>
            <person name="Salamov A."/>
            <person name="Andreopoulos B."/>
            <person name="Baker S."/>
            <person name="Barry K."/>
            <person name="Bills G."/>
            <person name="Bluhm B."/>
            <person name="Cannon C."/>
            <person name="Castanera R."/>
            <person name="Culley D."/>
            <person name="Daum C."/>
            <person name="Ezra D."/>
            <person name="Gonzalez J."/>
            <person name="Henrissat B."/>
            <person name="Kuo A."/>
            <person name="Liang C."/>
            <person name="Lipzen A."/>
            <person name="Lutzoni F."/>
            <person name="Magnuson J."/>
            <person name="Mondo S."/>
            <person name="Nolan M."/>
            <person name="Ohm R."/>
            <person name="Pangilinan J."/>
            <person name="Park H.-J."/>
            <person name="Ramirez L."/>
            <person name="Alfaro M."/>
            <person name="Sun H."/>
            <person name="Tritt A."/>
            <person name="Yoshinaga Y."/>
            <person name="Zwiers L.-H."/>
            <person name="Turgeon B."/>
            <person name="Goodwin S."/>
            <person name="Spatafora J."/>
            <person name="Crous P."/>
            <person name="Grigoriev I."/>
        </authorList>
    </citation>
    <scope>NUCLEOTIDE SEQUENCE</scope>
    <source>
        <strain evidence="1">HMLAC05119</strain>
    </source>
</reference>
<keyword evidence="2" id="KW-1185">Reference proteome</keyword>
<dbReference type="EMBL" id="ML979137">
    <property type="protein sequence ID" value="KAF1914448.1"/>
    <property type="molecule type" value="Genomic_DNA"/>
</dbReference>
<evidence type="ECO:0000313" key="2">
    <source>
        <dbReference type="Proteomes" id="UP000800096"/>
    </source>
</evidence>
<gene>
    <name evidence="1" type="ORF">BDU57DRAFT_453911</name>
</gene>
<feature type="non-terminal residue" evidence="1">
    <location>
        <position position="1"/>
    </location>
</feature>
<dbReference type="AlphaFoldDB" id="A0A6A5QI01"/>
<accession>A0A6A5QI01</accession>
<dbReference type="OrthoDB" id="4676at2759"/>
<proteinExistence type="predicted"/>